<dbReference type="EMBL" id="JAYMYQ010000001">
    <property type="protein sequence ID" value="KAK7360607.1"/>
    <property type="molecule type" value="Genomic_DNA"/>
</dbReference>
<organism evidence="2 3">
    <name type="scientific">Canavalia gladiata</name>
    <name type="common">Sword bean</name>
    <name type="synonym">Dolichos gladiatus</name>
    <dbReference type="NCBI Taxonomy" id="3824"/>
    <lineage>
        <taxon>Eukaryota</taxon>
        <taxon>Viridiplantae</taxon>
        <taxon>Streptophyta</taxon>
        <taxon>Embryophyta</taxon>
        <taxon>Tracheophyta</taxon>
        <taxon>Spermatophyta</taxon>
        <taxon>Magnoliopsida</taxon>
        <taxon>eudicotyledons</taxon>
        <taxon>Gunneridae</taxon>
        <taxon>Pentapetalae</taxon>
        <taxon>rosids</taxon>
        <taxon>fabids</taxon>
        <taxon>Fabales</taxon>
        <taxon>Fabaceae</taxon>
        <taxon>Papilionoideae</taxon>
        <taxon>50 kb inversion clade</taxon>
        <taxon>NPAAA clade</taxon>
        <taxon>indigoferoid/millettioid clade</taxon>
        <taxon>Phaseoleae</taxon>
        <taxon>Canavalia</taxon>
    </lineage>
</organism>
<reference evidence="2 3" key="1">
    <citation type="submission" date="2024-01" db="EMBL/GenBank/DDBJ databases">
        <title>The genomes of 5 underutilized Papilionoideae crops provide insights into root nodulation and disease resistanc.</title>
        <authorList>
            <person name="Jiang F."/>
        </authorList>
    </citation>
    <scope>NUCLEOTIDE SEQUENCE [LARGE SCALE GENOMIC DNA]</scope>
    <source>
        <strain evidence="2">LVBAO_FW01</strain>
        <tissue evidence="2">Leaves</tissue>
    </source>
</reference>
<dbReference type="AlphaFoldDB" id="A0AAN9MYJ8"/>
<sequence>MREPRKQEGKSEWRRLIGENDILTKKYRVRGFGLDVTGGVRKLGRSQKKRGSKRKKWSRRRRHQGPHVYADAMSSMGGICSYCITRLGTIPSSGLSFLES</sequence>
<feature type="compositionally biased region" description="Basic residues" evidence="1">
    <location>
        <begin position="42"/>
        <end position="65"/>
    </location>
</feature>
<feature type="region of interest" description="Disordered" evidence="1">
    <location>
        <begin position="42"/>
        <end position="67"/>
    </location>
</feature>
<evidence type="ECO:0000313" key="2">
    <source>
        <dbReference type="EMBL" id="KAK7360607.1"/>
    </source>
</evidence>
<dbReference type="Proteomes" id="UP001367508">
    <property type="component" value="Unassembled WGS sequence"/>
</dbReference>
<keyword evidence="3" id="KW-1185">Reference proteome</keyword>
<comment type="caution">
    <text evidence="2">The sequence shown here is derived from an EMBL/GenBank/DDBJ whole genome shotgun (WGS) entry which is preliminary data.</text>
</comment>
<gene>
    <name evidence="2" type="ORF">VNO77_02614</name>
</gene>
<evidence type="ECO:0000256" key="1">
    <source>
        <dbReference type="SAM" id="MobiDB-lite"/>
    </source>
</evidence>
<accession>A0AAN9MYJ8</accession>
<proteinExistence type="predicted"/>
<name>A0AAN9MYJ8_CANGL</name>
<protein>
    <submittedName>
        <fullName evidence="2">Uncharacterized protein</fullName>
    </submittedName>
</protein>
<evidence type="ECO:0000313" key="3">
    <source>
        <dbReference type="Proteomes" id="UP001367508"/>
    </source>
</evidence>